<dbReference type="PANTHER" id="PTHR47718:SF17">
    <property type="entry name" value="PROTEIN FAR1-RELATED SEQUENCE 5-LIKE"/>
    <property type="match status" value="1"/>
</dbReference>
<gene>
    <name evidence="3" type="ORF">Tco_0751093</name>
</gene>
<name>A0ABQ4Z6A5_9ASTR</name>
<evidence type="ECO:0000259" key="2">
    <source>
        <dbReference type="Pfam" id="PF10551"/>
    </source>
</evidence>
<evidence type="ECO:0000313" key="3">
    <source>
        <dbReference type="EMBL" id="GJS84552.1"/>
    </source>
</evidence>
<dbReference type="Pfam" id="PF10551">
    <property type="entry name" value="MULE"/>
    <property type="match status" value="1"/>
</dbReference>
<keyword evidence="4" id="KW-1185">Reference proteome</keyword>
<proteinExistence type="predicted"/>
<sequence>MSNEENLQAHDVNISKHEDVTEDIPMEETSSDESITEDESVLSHVLIVWNINPSMHQEECPTRHVGIFDVTLRGSKYWIPDVEDKPVKEGRKARKPIVKEMNPNNEKKQQRRRSSCHIGCQDKLVIKLINGNQFVVDKYKTDENDALMGLFWADEEAKRNYLYNMVLVPFTGIDNHNRCVTFGVGLIARETAKSYKWLLKSFKQAFRRAPKVFVTDQDVAYNEEINIKAICSNNSFKRQICNIVWTNNISPEVFEEKWASIMTDFNLHENKWLYDMYQMRDKWIPACLRDEPMAGLMRTSSRLLWNPKDVQDEIYASLDSCHSVNVTQIDDMKKFVIHDLVDDVISNHVSDVEENEINYEDDEINEFPKKYLLRRWSRDAFPPISEESLNKMREYNNVDPT</sequence>
<organism evidence="3 4">
    <name type="scientific">Tanacetum coccineum</name>
    <dbReference type="NCBI Taxonomy" id="301880"/>
    <lineage>
        <taxon>Eukaryota</taxon>
        <taxon>Viridiplantae</taxon>
        <taxon>Streptophyta</taxon>
        <taxon>Embryophyta</taxon>
        <taxon>Tracheophyta</taxon>
        <taxon>Spermatophyta</taxon>
        <taxon>Magnoliopsida</taxon>
        <taxon>eudicotyledons</taxon>
        <taxon>Gunneridae</taxon>
        <taxon>Pentapetalae</taxon>
        <taxon>asterids</taxon>
        <taxon>campanulids</taxon>
        <taxon>Asterales</taxon>
        <taxon>Asteraceae</taxon>
        <taxon>Asteroideae</taxon>
        <taxon>Anthemideae</taxon>
        <taxon>Anthemidinae</taxon>
        <taxon>Tanacetum</taxon>
    </lineage>
</organism>
<dbReference type="PANTHER" id="PTHR47718">
    <property type="entry name" value="OS01G0519700 PROTEIN"/>
    <property type="match status" value="1"/>
</dbReference>
<feature type="region of interest" description="Disordered" evidence="1">
    <location>
        <begin position="88"/>
        <end position="115"/>
    </location>
</feature>
<dbReference type="InterPro" id="IPR018289">
    <property type="entry name" value="MULE_transposase_dom"/>
</dbReference>
<reference evidence="3" key="1">
    <citation type="journal article" date="2022" name="Int. J. Mol. Sci.">
        <title>Draft Genome of Tanacetum Coccineum: Genomic Comparison of Closely Related Tanacetum-Family Plants.</title>
        <authorList>
            <person name="Yamashiro T."/>
            <person name="Shiraishi A."/>
            <person name="Nakayama K."/>
            <person name="Satake H."/>
        </authorList>
    </citation>
    <scope>NUCLEOTIDE SEQUENCE</scope>
</reference>
<comment type="caution">
    <text evidence="3">The sequence shown here is derived from an EMBL/GenBank/DDBJ whole genome shotgun (WGS) entry which is preliminary data.</text>
</comment>
<dbReference type="EMBL" id="BQNB010010983">
    <property type="protein sequence ID" value="GJS84552.1"/>
    <property type="molecule type" value="Genomic_DNA"/>
</dbReference>
<evidence type="ECO:0000256" key="1">
    <source>
        <dbReference type="SAM" id="MobiDB-lite"/>
    </source>
</evidence>
<feature type="region of interest" description="Disordered" evidence="1">
    <location>
        <begin position="1"/>
        <end position="36"/>
    </location>
</feature>
<feature type="compositionally biased region" description="Acidic residues" evidence="1">
    <location>
        <begin position="20"/>
        <end position="36"/>
    </location>
</feature>
<accession>A0ABQ4Z6A5</accession>
<dbReference type="Proteomes" id="UP001151760">
    <property type="component" value="Unassembled WGS sequence"/>
</dbReference>
<feature type="domain" description="MULE transposase" evidence="2">
    <location>
        <begin position="163"/>
        <end position="227"/>
    </location>
</feature>
<evidence type="ECO:0000313" key="4">
    <source>
        <dbReference type="Proteomes" id="UP001151760"/>
    </source>
</evidence>
<reference evidence="3" key="2">
    <citation type="submission" date="2022-01" db="EMBL/GenBank/DDBJ databases">
        <authorList>
            <person name="Yamashiro T."/>
            <person name="Shiraishi A."/>
            <person name="Satake H."/>
            <person name="Nakayama K."/>
        </authorList>
    </citation>
    <scope>NUCLEOTIDE SEQUENCE</scope>
</reference>
<protein>
    <submittedName>
        <fullName evidence="3">FAR1-related sequence 5-like protein</fullName>
    </submittedName>
</protein>